<dbReference type="OrthoDB" id="5429139at2759"/>
<proteinExistence type="predicted"/>
<sequence>MKLEESFDENGLYMRDKKERLVLRVLVFSGVYIVDKVTKELDEIAFIAVMTGDVIDAPIALSFTEIESKTELTGSNDVTPSELEASDFQLEEVNAFKLKEYRLWHRRFVHMNKVKLKNFHKIITLKKFIPIVENLTPCKKPSAGDAQALHSSSDFHRYL</sequence>
<feature type="region of interest" description="Disordered" evidence="1">
    <location>
        <begin position="140"/>
        <end position="159"/>
    </location>
</feature>
<dbReference type="AlphaFoldDB" id="A0A8H3IM28"/>
<name>A0A8H3IM28_9LECA</name>
<accession>A0A8H3IM28</accession>
<gene>
    <name evidence="2" type="ORF">HETSPECPRED_006212</name>
</gene>
<evidence type="ECO:0000256" key="1">
    <source>
        <dbReference type="SAM" id="MobiDB-lite"/>
    </source>
</evidence>
<keyword evidence="3" id="KW-1185">Reference proteome</keyword>
<dbReference type="Proteomes" id="UP000664521">
    <property type="component" value="Unassembled WGS sequence"/>
</dbReference>
<protein>
    <recommendedName>
        <fullName evidence="4">GAG-pre-integrase domain-containing protein</fullName>
    </recommendedName>
</protein>
<dbReference type="EMBL" id="CAJPDS010000040">
    <property type="protein sequence ID" value="CAF9925945.1"/>
    <property type="molecule type" value="Genomic_DNA"/>
</dbReference>
<comment type="caution">
    <text evidence="2">The sequence shown here is derived from an EMBL/GenBank/DDBJ whole genome shotgun (WGS) entry which is preliminary data.</text>
</comment>
<evidence type="ECO:0000313" key="3">
    <source>
        <dbReference type="Proteomes" id="UP000664521"/>
    </source>
</evidence>
<evidence type="ECO:0000313" key="2">
    <source>
        <dbReference type="EMBL" id="CAF9925945.1"/>
    </source>
</evidence>
<reference evidence="2" key="1">
    <citation type="submission" date="2021-03" db="EMBL/GenBank/DDBJ databases">
        <authorList>
            <person name="Tagirdzhanova G."/>
        </authorList>
    </citation>
    <scope>NUCLEOTIDE SEQUENCE</scope>
</reference>
<organism evidence="2 3">
    <name type="scientific">Heterodermia speciosa</name>
    <dbReference type="NCBI Taxonomy" id="116794"/>
    <lineage>
        <taxon>Eukaryota</taxon>
        <taxon>Fungi</taxon>
        <taxon>Dikarya</taxon>
        <taxon>Ascomycota</taxon>
        <taxon>Pezizomycotina</taxon>
        <taxon>Lecanoromycetes</taxon>
        <taxon>OSLEUM clade</taxon>
        <taxon>Lecanoromycetidae</taxon>
        <taxon>Caliciales</taxon>
        <taxon>Physciaceae</taxon>
        <taxon>Heterodermia</taxon>
    </lineage>
</organism>
<evidence type="ECO:0008006" key="4">
    <source>
        <dbReference type="Google" id="ProtNLM"/>
    </source>
</evidence>